<dbReference type="InterPro" id="IPR025476">
    <property type="entry name" value="Helitron_helicase-like"/>
</dbReference>
<dbReference type="PANTHER" id="PTHR45786:SF66">
    <property type="entry name" value="HOOK MOTIF PROTEIN, PUTATIVE-RELATED"/>
    <property type="match status" value="1"/>
</dbReference>
<dbReference type="EMBL" id="JAAIUW010000002">
    <property type="protein sequence ID" value="KAF7841548.1"/>
    <property type="molecule type" value="Genomic_DNA"/>
</dbReference>
<proteinExistence type="predicted"/>
<feature type="domain" description="Helitron helicase-like" evidence="1">
    <location>
        <begin position="288"/>
        <end position="430"/>
    </location>
</feature>
<evidence type="ECO:0000259" key="1">
    <source>
        <dbReference type="Pfam" id="PF14214"/>
    </source>
</evidence>
<organism evidence="2 3">
    <name type="scientific">Senna tora</name>
    <dbReference type="NCBI Taxonomy" id="362788"/>
    <lineage>
        <taxon>Eukaryota</taxon>
        <taxon>Viridiplantae</taxon>
        <taxon>Streptophyta</taxon>
        <taxon>Embryophyta</taxon>
        <taxon>Tracheophyta</taxon>
        <taxon>Spermatophyta</taxon>
        <taxon>Magnoliopsida</taxon>
        <taxon>eudicotyledons</taxon>
        <taxon>Gunneridae</taxon>
        <taxon>Pentapetalae</taxon>
        <taxon>rosids</taxon>
        <taxon>fabids</taxon>
        <taxon>Fabales</taxon>
        <taxon>Fabaceae</taxon>
        <taxon>Caesalpinioideae</taxon>
        <taxon>Cassia clade</taxon>
        <taxon>Senna</taxon>
    </lineage>
</organism>
<dbReference type="AlphaFoldDB" id="A0A834XBX6"/>
<dbReference type="Proteomes" id="UP000634136">
    <property type="component" value="Unassembled WGS sequence"/>
</dbReference>
<dbReference type="PANTHER" id="PTHR45786">
    <property type="entry name" value="DNA BINDING PROTEIN-LIKE"/>
    <property type="match status" value="1"/>
</dbReference>
<name>A0A834XBX6_9FABA</name>
<evidence type="ECO:0000313" key="2">
    <source>
        <dbReference type="EMBL" id="KAF7841548.1"/>
    </source>
</evidence>
<accession>A0A834XBX6</accession>
<dbReference type="OrthoDB" id="687790at2759"/>
<sequence>MESTSSTKQKHASMCDEDNCAYNENYSSSSTTMQSSLLQHTRVRHPLLDLTNCAVNLSHIFDSSQIGNQQVSGSIITSDLLEYNSKDGLNGFDNIDCGNTDFGSCYEDNAHTQIGSLLPIEGKQPKFAQLYIYDTENEIKKRMSAIRSSEEVKDFDQDVVRNLKEMFDQYNPIVKAFKMASEKFKDQNFKDLKLRLIRNRDKDGRIYNLPTTTEVTALIVEDIDMTFGDRDIIVETQSGLLQCISELHPSYIPMHYRILFPYAEDGYQEYILHQNQQRKRSKVTMREFFAYRLQDRENDHSILLLSRILLQQFIVDAYTMIESQHLYYIRMNQKQLRSELYSCLTDVILRGDTNASHIGKRIVLPSNFTGGTRYTTQNFLDAMTICMWAGCADLFITFTYNPKWPEVIRAVQRNHLRLEDRPDIISRIFKSS</sequence>
<keyword evidence="3" id="KW-1185">Reference proteome</keyword>
<comment type="caution">
    <text evidence="2">The sequence shown here is derived from an EMBL/GenBank/DDBJ whole genome shotgun (WGS) entry which is preliminary data.</text>
</comment>
<gene>
    <name evidence="2" type="ORF">G2W53_003846</name>
</gene>
<reference evidence="2" key="1">
    <citation type="submission" date="2020-09" db="EMBL/GenBank/DDBJ databases">
        <title>Genome-Enabled Discovery of Anthraquinone Biosynthesis in Senna tora.</title>
        <authorList>
            <person name="Kang S.-H."/>
            <person name="Pandey R.P."/>
            <person name="Lee C.-M."/>
            <person name="Sim J.-S."/>
            <person name="Jeong J.-T."/>
            <person name="Choi B.-S."/>
            <person name="Jung M."/>
            <person name="Ginzburg D."/>
            <person name="Zhao K."/>
            <person name="Won S.Y."/>
            <person name="Oh T.-J."/>
            <person name="Yu Y."/>
            <person name="Kim N.-H."/>
            <person name="Lee O.R."/>
            <person name="Lee T.-H."/>
            <person name="Bashyal P."/>
            <person name="Kim T.-S."/>
            <person name="Lee W.-H."/>
            <person name="Kawkins C."/>
            <person name="Kim C.-K."/>
            <person name="Kim J.S."/>
            <person name="Ahn B.O."/>
            <person name="Rhee S.Y."/>
            <person name="Sohng J.K."/>
        </authorList>
    </citation>
    <scope>NUCLEOTIDE SEQUENCE</scope>
    <source>
        <tissue evidence="2">Leaf</tissue>
    </source>
</reference>
<dbReference type="Pfam" id="PF14214">
    <property type="entry name" value="Helitron_like_N"/>
    <property type="match status" value="1"/>
</dbReference>
<evidence type="ECO:0000313" key="3">
    <source>
        <dbReference type="Proteomes" id="UP000634136"/>
    </source>
</evidence>
<protein>
    <recommendedName>
        <fullName evidence="1">Helitron helicase-like domain-containing protein</fullName>
    </recommendedName>
</protein>